<feature type="compositionally biased region" description="Polar residues" evidence="4">
    <location>
        <begin position="429"/>
        <end position="438"/>
    </location>
</feature>
<feature type="domain" description="CHHC U11-48K-type" evidence="5">
    <location>
        <begin position="47"/>
        <end position="74"/>
    </location>
</feature>
<evidence type="ECO:0000256" key="2">
    <source>
        <dbReference type="ARBA" id="ARBA00022771"/>
    </source>
</evidence>
<feature type="region of interest" description="Disordered" evidence="4">
    <location>
        <begin position="355"/>
        <end position="401"/>
    </location>
</feature>
<dbReference type="PANTHER" id="PTHR21402:SF5">
    <property type="entry name" value="GAMETOCYTE SPECIFIC FACTOR 1"/>
    <property type="match status" value="1"/>
</dbReference>
<dbReference type="GO" id="GO:0008270">
    <property type="term" value="F:zinc ion binding"/>
    <property type="evidence" value="ECO:0007669"/>
    <property type="project" value="UniProtKB-KW"/>
</dbReference>
<dbReference type="OMA" id="QENGAND"/>
<feature type="compositionally biased region" description="Low complexity" evidence="4">
    <location>
        <begin position="204"/>
        <end position="219"/>
    </location>
</feature>
<evidence type="ECO:0000313" key="6">
    <source>
        <dbReference type="EMBL" id="EDO39147.1"/>
    </source>
</evidence>
<dbReference type="InterPro" id="IPR051591">
    <property type="entry name" value="UPF0224_FAM112_RNA_Proc"/>
</dbReference>
<evidence type="ECO:0000256" key="4">
    <source>
        <dbReference type="SAM" id="MobiDB-lite"/>
    </source>
</evidence>
<feature type="compositionally biased region" description="Basic and acidic residues" evidence="4">
    <location>
        <begin position="163"/>
        <end position="173"/>
    </location>
</feature>
<dbReference type="HOGENOM" id="CLU_470349_0_0_1"/>
<keyword evidence="7" id="KW-1185">Reference proteome</keyword>
<dbReference type="KEGG" id="nve:5510741"/>
<protein>
    <recommendedName>
        <fullName evidence="5">CHHC U11-48K-type domain-containing protein</fullName>
    </recommendedName>
</protein>
<organism evidence="6 7">
    <name type="scientific">Nematostella vectensis</name>
    <name type="common">Starlet sea anemone</name>
    <dbReference type="NCBI Taxonomy" id="45351"/>
    <lineage>
        <taxon>Eukaryota</taxon>
        <taxon>Metazoa</taxon>
        <taxon>Cnidaria</taxon>
        <taxon>Anthozoa</taxon>
        <taxon>Hexacorallia</taxon>
        <taxon>Actiniaria</taxon>
        <taxon>Edwardsiidae</taxon>
        <taxon>Nematostella</taxon>
    </lineage>
</organism>
<gene>
    <name evidence="6" type="ORF">NEMVEDRAFT_v1g209422</name>
</gene>
<keyword evidence="1" id="KW-0479">Metal-binding</keyword>
<proteinExistence type="predicted"/>
<keyword evidence="3" id="KW-0862">Zinc</keyword>
<feature type="region of interest" description="Disordered" evidence="4">
    <location>
        <begin position="105"/>
        <end position="125"/>
    </location>
</feature>
<keyword evidence="2" id="KW-0863">Zinc-finger</keyword>
<evidence type="ECO:0000256" key="1">
    <source>
        <dbReference type="ARBA" id="ARBA00022723"/>
    </source>
</evidence>
<dbReference type="EMBL" id="DS469612">
    <property type="protein sequence ID" value="EDO39147.1"/>
    <property type="molecule type" value="Genomic_DNA"/>
</dbReference>
<feature type="region of interest" description="Disordered" evidence="4">
    <location>
        <begin position="416"/>
        <end position="439"/>
    </location>
</feature>
<dbReference type="Proteomes" id="UP000001593">
    <property type="component" value="Unassembled WGS sequence"/>
</dbReference>
<evidence type="ECO:0000259" key="5">
    <source>
        <dbReference type="PROSITE" id="PS51800"/>
    </source>
</evidence>
<dbReference type="PROSITE" id="PS51800">
    <property type="entry name" value="ZF_CHHC_U11_48K"/>
    <property type="match status" value="2"/>
</dbReference>
<dbReference type="InterPro" id="IPR036236">
    <property type="entry name" value="Znf_C2H2_sf"/>
</dbReference>
<dbReference type="InterPro" id="IPR022776">
    <property type="entry name" value="TRM13/UPF0224_CHHC_Znf_dom"/>
</dbReference>
<dbReference type="eggNOG" id="ENOG502SXY9">
    <property type="taxonomic scope" value="Eukaryota"/>
</dbReference>
<feature type="compositionally biased region" description="Low complexity" evidence="4">
    <location>
        <begin position="364"/>
        <end position="401"/>
    </location>
</feature>
<dbReference type="SUPFAM" id="SSF57667">
    <property type="entry name" value="beta-beta-alpha zinc fingers"/>
    <property type="match status" value="1"/>
</dbReference>
<sequence>MYEEDQDVDDNERLIQCPYESKHRVKAAGMTDHLVKCREKFLDEGEKTKCPFNPDHLIFAQEMDCHKMLCSDKNGFTKNCFDDEVKMKESQEEEIVANEATQKEMKPQLNEPSLEADGNSEKAGCVSGKKVGGIEEFYRTVTDEENQTVSTESCEDSIPEIKTSGENRGKEGENFGDNSECVVSHMYGSEPQNHNIPIEKQLPETNSDTESSTDETLSTGVSTEGEQFDSQEKSFDYKKYAPSKEERDQFLKLISQHKKETTSQESEKYDSTTQTYPTAWPPQYYITQPYQGVGIPQYQNMPASYITVTNGYPMMTSVPPQSAYPAAYTFQPGYVQQPGVNYEYGPLYTGRPYRPNYRRRNFHNNHSNGRYNSNHYGHNNYHNNHFNSHGRHNSYSSHNNHYNGCQNGNGYHSYYYTSSNDSHSHGETDSNSSGQSDVSLGEEAICNGNTHYSTSRRQPRNCRRVFPPKNPINLVRVDNTTVTVEKIVHVIDTDDESPPSLNGDLSGSDISPEPLEAFELMDAKKKTEREKLGRKLKKKLCEIQQLEAKKNSGGKLDCDQLKKLSRKRDLEEELAALNLD</sequence>
<feature type="region of interest" description="Disordered" evidence="4">
    <location>
        <begin position="203"/>
        <end position="234"/>
    </location>
</feature>
<accession>A7SAV6</accession>
<dbReference type="InParanoid" id="A7SAV6"/>
<dbReference type="PANTHER" id="PTHR21402">
    <property type="entry name" value="GAMETOCYTE SPECIFIC FACTOR 1-RELATED"/>
    <property type="match status" value="1"/>
</dbReference>
<feature type="region of interest" description="Disordered" evidence="4">
    <location>
        <begin position="143"/>
        <end position="179"/>
    </location>
</feature>
<dbReference type="OrthoDB" id="10069248at2759"/>
<evidence type="ECO:0000256" key="3">
    <source>
        <dbReference type="ARBA" id="ARBA00022833"/>
    </source>
</evidence>
<dbReference type="AlphaFoldDB" id="A7SAV6"/>
<name>A7SAV6_NEMVE</name>
<feature type="domain" description="CHHC U11-48K-type" evidence="5">
    <location>
        <begin position="14"/>
        <end position="41"/>
    </location>
</feature>
<reference evidence="6 7" key="1">
    <citation type="journal article" date="2007" name="Science">
        <title>Sea anemone genome reveals ancestral eumetazoan gene repertoire and genomic organization.</title>
        <authorList>
            <person name="Putnam N.H."/>
            <person name="Srivastava M."/>
            <person name="Hellsten U."/>
            <person name="Dirks B."/>
            <person name="Chapman J."/>
            <person name="Salamov A."/>
            <person name="Terry A."/>
            <person name="Shapiro H."/>
            <person name="Lindquist E."/>
            <person name="Kapitonov V.V."/>
            <person name="Jurka J."/>
            <person name="Genikhovich G."/>
            <person name="Grigoriev I.V."/>
            <person name="Lucas S.M."/>
            <person name="Steele R.E."/>
            <person name="Finnerty J.R."/>
            <person name="Technau U."/>
            <person name="Martindale M.Q."/>
            <person name="Rokhsar D.S."/>
        </authorList>
    </citation>
    <scope>NUCLEOTIDE SEQUENCE [LARGE SCALE GENOMIC DNA]</scope>
    <source>
        <strain evidence="7">CH2 X CH6</strain>
    </source>
</reference>
<evidence type="ECO:0000313" key="7">
    <source>
        <dbReference type="Proteomes" id="UP000001593"/>
    </source>
</evidence>
<dbReference type="Pfam" id="PF05253">
    <property type="entry name" value="zf-U11-48K"/>
    <property type="match status" value="1"/>
</dbReference>